<dbReference type="PANTHER" id="PTHR46233:SF3">
    <property type="entry name" value="HYDROXYACYLGLUTATHIONE HYDROLASE GLOC"/>
    <property type="match status" value="1"/>
</dbReference>
<dbReference type="KEGG" id="cei:CEPID_07040"/>
<dbReference type="EMBL" id="CP011541">
    <property type="protein sequence ID" value="AKK03266.1"/>
    <property type="molecule type" value="Genomic_DNA"/>
</dbReference>
<dbReference type="CDD" id="cd06262">
    <property type="entry name" value="metallo-hydrolase-like_MBL-fold"/>
    <property type="match status" value="1"/>
</dbReference>
<dbReference type="RefSeq" id="WP_047240330.1">
    <property type="nucleotide sequence ID" value="NZ_CP011541.1"/>
</dbReference>
<organism evidence="6 7">
    <name type="scientific">Corynebacterium epidermidicanis</name>
    <dbReference type="NCBI Taxonomy" id="1050174"/>
    <lineage>
        <taxon>Bacteria</taxon>
        <taxon>Bacillati</taxon>
        <taxon>Actinomycetota</taxon>
        <taxon>Actinomycetes</taxon>
        <taxon>Mycobacteriales</taxon>
        <taxon>Corynebacteriaceae</taxon>
        <taxon>Corynebacterium</taxon>
    </lineage>
</organism>
<evidence type="ECO:0000256" key="3">
    <source>
        <dbReference type="ARBA" id="ARBA00022801"/>
    </source>
</evidence>
<dbReference type="PATRIC" id="fig|1050174.4.peg.1425"/>
<evidence type="ECO:0000259" key="5">
    <source>
        <dbReference type="SMART" id="SM00849"/>
    </source>
</evidence>
<dbReference type="SMART" id="SM00849">
    <property type="entry name" value="Lactamase_B"/>
    <property type="match status" value="1"/>
</dbReference>
<evidence type="ECO:0000256" key="4">
    <source>
        <dbReference type="ARBA" id="ARBA00022833"/>
    </source>
</evidence>
<reference evidence="6 7" key="1">
    <citation type="submission" date="2015-05" db="EMBL/GenBank/DDBJ databases">
        <title>Complete genome sequence of Corynebacterium epidermidicanis DSM 45586, isolated from the skin of a dog suffering from pruritus.</title>
        <authorList>
            <person name="Ruckert C."/>
            <person name="Albersmeier A."/>
            <person name="Winkler A."/>
            <person name="Tauch A."/>
        </authorList>
    </citation>
    <scope>NUCLEOTIDE SEQUENCE [LARGE SCALE GENOMIC DNA]</scope>
    <source>
        <strain evidence="6 7">DSM 45586</strain>
    </source>
</reference>
<dbReference type="InterPro" id="IPR036866">
    <property type="entry name" value="RibonucZ/Hydroxyglut_hydro"/>
</dbReference>
<dbReference type="STRING" id="1050174.CEPID_07040"/>
<dbReference type="Pfam" id="PF00753">
    <property type="entry name" value="Lactamase_B"/>
    <property type="match status" value="1"/>
</dbReference>
<evidence type="ECO:0000313" key="6">
    <source>
        <dbReference type="EMBL" id="AKK03266.1"/>
    </source>
</evidence>
<dbReference type="InterPro" id="IPR051453">
    <property type="entry name" value="MBL_Glyoxalase_II"/>
</dbReference>
<proteinExistence type="predicted"/>
<sequence>MELMGFASGPYQTNCYVLADNGACVVIDPGMNTVHPLLTMFEDKQLRLESIVLTHGHIDHTRDAGELAQRFGVNVYIHPADEFMLSDGKGVSLQTQELFDAKNMTAIPNPQHLNHGETVTLLGVEFEIRHAPGHSPGCVLLVAPTLQLCFSGDVLFKGSIGRTDLADSNHDDMLESLRSQVLTLPDELAVLPGHGPDTTIRAERMTNPFLQSLR</sequence>
<dbReference type="PANTHER" id="PTHR46233">
    <property type="entry name" value="HYDROXYACYLGLUTATHIONE HYDROLASE GLOC"/>
    <property type="match status" value="1"/>
</dbReference>
<keyword evidence="2" id="KW-0479">Metal-binding</keyword>
<evidence type="ECO:0000313" key="7">
    <source>
        <dbReference type="Proteomes" id="UP000035368"/>
    </source>
</evidence>
<accession>A0A0G3GPY5</accession>
<protein>
    <submittedName>
        <fullName evidence="6">Zn-dependent hydrolase, glyoxylase</fullName>
    </submittedName>
</protein>
<dbReference type="InterPro" id="IPR001279">
    <property type="entry name" value="Metallo-B-lactamas"/>
</dbReference>
<comment type="cofactor">
    <cofactor evidence="1">
        <name>Zn(2+)</name>
        <dbReference type="ChEBI" id="CHEBI:29105"/>
    </cofactor>
</comment>
<dbReference type="AlphaFoldDB" id="A0A0G3GPY5"/>
<evidence type="ECO:0000256" key="1">
    <source>
        <dbReference type="ARBA" id="ARBA00001947"/>
    </source>
</evidence>
<dbReference type="GO" id="GO:0016787">
    <property type="term" value="F:hydrolase activity"/>
    <property type="evidence" value="ECO:0007669"/>
    <property type="project" value="UniProtKB-KW"/>
</dbReference>
<dbReference type="SUPFAM" id="SSF56281">
    <property type="entry name" value="Metallo-hydrolase/oxidoreductase"/>
    <property type="match status" value="1"/>
</dbReference>
<dbReference type="Proteomes" id="UP000035368">
    <property type="component" value="Chromosome"/>
</dbReference>
<keyword evidence="4" id="KW-0862">Zinc</keyword>
<keyword evidence="3 6" id="KW-0378">Hydrolase</keyword>
<gene>
    <name evidence="6" type="ORF">CEPID_07040</name>
</gene>
<name>A0A0G3GPY5_9CORY</name>
<keyword evidence="7" id="KW-1185">Reference proteome</keyword>
<evidence type="ECO:0000256" key="2">
    <source>
        <dbReference type="ARBA" id="ARBA00022723"/>
    </source>
</evidence>
<dbReference type="GO" id="GO:0046872">
    <property type="term" value="F:metal ion binding"/>
    <property type="evidence" value="ECO:0007669"/>
    <property type="project" value="UniProtKB-KW"/>
</dbReference>
<dbReference type="OrthoDB" id="9802991at2"/>
<dbReference type="Gene3D" id="3.60.15.10">
    <property type="entry name" value="Ribonuclease Z/Hydroxyacylglutathione hydrolase-like"/>
    <property type="match status" value="1"/>
</dbReference>
<feature type="domain" description="Metallo-beta-lactamase" evidence="5">
    <location>
        <begin position="12"/>
        <end position="194"/>
    </location>
</feature>